<dbReference type="Gene3D" id="3.40.50.280">
    <property type="entry name" value="Cobalamin-binding domain"/>
    <property type="match status" value="1"/>
</dbReference>
<sequence length="171" mass="19278">MRVALVEPNMKPLVGKDLRTVGLMFGDIMEPLGLCYIGAYLKQFGHQIKIFHQLDETNEQIIGKLEEFKPSLVGFSVFVTSYSNSLELAKMAKEKLGAWTVFGNVEPSVYPEMVKDDAIDFAVMGEGELTIKELIDCLESGETNYSKVDGIAYFDERVRVNNPRRRMTGEE</sequence>
<dbReference type="EMBL" id="BARS01052896">
    <property type="protein sequence ID" value="GAG46771.1"/>
    <property type="molecule type" value="Genomic_DNA"/>
</dbReference>
<feature type="non-terminal residue" evidence="7">
    <location>
        <position position="171"/>
    </location>
</feature>
<dbReference type="InterPro" id="IPR006158">
    <property type="entry name" value="Cobalamin-bd"/>
</dbReference>
<comment type="cofactor">
    <cofactor evidence="1">
        <name>[4Fe-4S] cluster</name>
        <dbReference type="ChEBI" id="CHEBI:49883"/>
    </cofactor>
</comment>
<keyword evidence="2" id="KW-0949">S-adenosyl-L-methionine</keyword>
<dbReference type="GO" id="GO:0046872">
    <property type="term" value="F:metal ion binding"/>
    <property type="evidence" value="ECO:0007669"/>
    <property type="project" value="UniProtKB-KW"/>
</dbReference>
<evidence type="ECO:0000256" key="3">
    <source>
        <dbReference type="ARBA" id="ARBA00022723"/>
    </source>
</evidence>
<keyword evidence="4" id="KW-0408">Iron</keyword>
<comment type="caution">
    <text evidence="7">The sequence shown here is derived from an EMBL/GenBank/DDBJ whole genome shotgun (WGS) entry which is preliminary data.</text>
</comment>
<dbReference type="AlphaFoldDB" id="X0ZEK0"/>
<dbReference type="PANTHER" id="PTHR43409:SF7">
    <property type="entry name" value="BLL1977 PROTEIN"/>
    <property type="match status" value="1"/>
</dbReference>
<dbReference type="InterPro" id="IPR051198">
    <property type="entry name" value="BchE-like"/>
</dbReference>
<accession>X0ZEK0</accession>
<evidence type="ECO:0000256" key="5">
    <source>
        <dbReference type="ARBA" id="ARBA00023014"/>
    </source>
</evidence>
<evidence type="ECO:0000256" key="2">
    <source>
        <dbReference type="ARBA" id="ARBA00022691"/>
    </source>
</evidence>
<name>X0ZEK0_9ZZZZ</name>
<organism evidence="7">
    <name type="scientific">marine sediment metagenome</name>
    <dbReference type="NCBI Taxonomy" id="412755"/>
    <lineage>
        <taxon>unclassified sequences</taxon>
        <taxon>metagenomes</taxon>
        <taxon>ecological metagenomes</taxon>
    </lineage>
</organism>
<evidence type="ECO:0000256" key="4">
    <source>
        <dbReference type="ARBA" id="ARBA00023004"/>
    </source>
</evidence>
<dbReference type="PROSITE" id="PS51332">
    <property type="entry name" value="B12_BINDING"/>
    <property type="match status" value="1"/>
</dbReference>
<dbReference type="GO" id="GO:0051536">
    <property type="term" value="F:iron-sulfur cluster binding"/>
    <property type="evidence" value="ECO:0007669"/>
    <property type="project" value="UniProtKB-KW"/>
</dbReference>
<evidence type="ECO:0000313" key="7">
    <source>
        <dbReference type="EMBL" id="GAG46771.1"/>
    </source>
</evidence>
<dbReference type="PANTHER" id="PTHR43409">
    <property type="entry name" value="ANAEROBIC MAGNESIUM-PROTOPORPHYRIN IX MONOMETHYL ESTER CYCLASE-RELATED"/>
    <property type="match status" value="1"/>
</dbReference>
<keyword evidence="5" id="KW-0411">Iron-sulfur</keyword>
<keyword evidence="3" id="KW-0479">Metal-binding</keyword>
<reference evidence="7" key="1">
    <citation type="journal article" date="2014" name="Front. Microbiol.">
        <title>High frequency of phylogenetically diverse reductive dehalogenase-homologous genes in deep subseafloor sedimentary metagenomes.</title>
        <authorList>
            <person name="Kawai M."/>
            <person name="Futagami T."/>
            <person name="Toyoda A."/>
            <person name="Takaki Y."/>
            <person name="Nishi S."/>
            <person name="Hori S."/>
            <person name="Arai W."/>
            <person name="Tsubouchi T."/>
            <person name="Morono Y."/>
            <person name="Uchiyama I."/>
            <person name="Ito T."/>
            <person name="Fujiyama A."/>
            <person name="Inagaki F."/>
            <person name="Takami H."/>
        </authorList>
    </citation>
    <scope>NUCLEOTIDE SEQUENCE</scope>
    <source>
        <strain evidence="7">Expedition CK06-06</strain>
    </source>
</reference>
<dbReference type="CDD" id="cd02068">
    <property type="entry name" value="radical_SAM_B12_BD"/>
    <property type="match status" value="1"/>
</dbReference>
<feature type="domain" description="B12-binding" evidence="6">
    <location>
        <begin position="16"/>
        <end position="145"/>
    </location>
</feature>
<evidence type="ECO:0000256" key="1">
    <source>
        <dbReference type="ARBA" id="ARBA00001966"/>
    </source>
</evidence>
<gene>
    <name evidence="7" type="ORF">S01H1_78581</name>
</gene>
<proteinExistence type="predicted"/>
<dbReference type="GO" id="GO:0031419">
    <property type="term" value="F:cobalamin binding"/>
    <property type="evidence" value="ECO:0007669"/>
    <property type="project" value="InterPro"/>
</dbReference>
<evidence type="ECO:0000259" key="6">
    <source>
        <dbReference type="PROSITE" id="PS51332"/>
    </source>
</evidence>
<dbReference type="Pfam" id="PF02310">
    <property type="entry name" value="B12-binding"/>
    <property type="match status" value="1"/>
</dbReference>
<protein>
    <recommendedName>
        <fullName evidence="6">B12-binding domain-containing protein</fullName>
    </recommendedName>
</protein>